<dbReference type="EMBL" id="JXTB01000151">
    <property type="protein sequence ID" value="PON58263.1"/>
    <property type="molecule type" value="Genomic_DNA"/>
</dbReference>
<dbReference type="PANTHER" id="PTHR45708:SF21">
    <property type="entry name" value="ACIDIC ENDOCHITINASE"/>
    <property type="match status" value="1"/>
</dbReference>
<dbReference type="InterPro" id="IPR001223">
    <property type="entry name" value="Glyco_hydro18_cat"/>
</dbReference>
<dbReference type="STRING" id="3476.A0A2P5CB38"/>
<dbReference type="OrthoDB" id="1716288at2759"/>
<dbReference type="GO" id="GO:0005576">
    <property type="term" value="C:extracellular region"/>
    <property type="evidence" value="ECO:0007669"/>
    <property type="project" value="TreeGrafter"/>
</dbReference>
<dbReference type="Pfam" id="PF00704">
    <property type="entry name" value="Glyco_hydro_18"/>
    <property type="match status" value="1"/>
</dbReference>
<dbReference type="InterPro" id="IPR017853">
    <property type="entry name" value="GH"/>
</dbReference>
<dbReference type="GO" id="GO:0008843">
    <property type="term" value="F:endochitinase activity"/>
    <property type="evidence" value="ECO:0007669"/>
    <property type="project" value="UniProtKB-EC"/>
</dbReference>
<reference evidence="11" key="1">
    <citation type="submission" date="2016-06" db="EMBL/GenBank/DDBJ databases">
        <title>Parallel loss of symbiosis genes in relatives of nitrogen-fixing non-legume Parasponia.</title>
        <authorList>
            <person name="Van Velzen R."/>
            <person name="Holmer R."/>
            <person name="Bu F."/>
            <person name="Rutten L."/>
            <person name="Van Zeijl A."/>
            <person name="Liu W."/>
            <person name="Santuari L."/>
            <person name="Cao Q."/>
            <person name="Sharma T."/>
            <person name="Shen D."/>
            <person name="Roswanjaya Y."/>
            <person name="Wardhani T."/>
            <person name="Kalhor M.S."/>
            <person name="Jansen J."/>
            <person name="Van den Hoogen J."/>
            <person name="Gungor B."/>
            <person name="Hartog M."/>
            <person name="Hontelez J."/>
            <person name="Verver J."/>
            <person name="Yang W.-C."/>
            <person name="Schijlen E."/>
            <person name="Repin R."/>
            <person name="Schilthuizen M."/>
            <person name="Schranz E."/>
            <person name="Heidstra R."/>
            <person name="Miyata K."/>
            <person name="Fedorova E."/>
            <person name="Kohlen W."/>
            <person name="Bisseling T."/>
            <person name="Smit S."/>
            <person name="Geurts R."/>
        </authorList>
    </citation>
    <scope>NUCLEOTIDE SEQUENCE [LARGE SCALE GENOMIC DNA]</scope>
    <source>
        <strain evidence="11">cv. WU1-14</strain>
    </source>
</reference>
<evidence type="ECO:0000256" key="7">
    <source>
        <dbReference type="ARBA" id="ARBA00023326"/>
    </source>
</evidence>
<sequence>MGRDFCVQIIVLLSLILIALFIRTCQAGAIAIHWGQSSYEGTLTQTCASGKYSFVNIAFLNKFGNGRNPEINLAGHCNPHSVNDCAVISNGVRYCQSRGIKVMLSIGGGTGSYSLASTSDAKDFAYYLWNSFLGGKSSSLSQRPLGLDGIDFDIKL</sequence>
<gene>
    <name evidence="10" type="ORF">PanWU01x14_168620</name>
</gene>
<dbReference type="SUPFAM" id="SSF51445">
    <property type="entry name" value="(Trans)glycosidases"/>
    <property type="match status" value="1"/>
</dbReference>
<evidence type="ECO:0000313" key="10">
    <source>
        <dbReference type="EMBL" id="PON58263.1"/>
    </source>
</evidence>
<dbReference type="Proteomes" id="UP000237105">
    <property type="component" value="Unassembled WGS sequence"/>
</dbReference>
<evidence type="ECO:0000256" key="8">
    <source>
        <dbReference type="SAM" id="SignalP"/>
    </source>
</evidence>
<keyword evidence="8" id="KW-0732">Signal</keyword>
<dbReference type="EC" id="3.2.1.14" evidence="2"/>
<dbReference type="InterPro" id="IPR050542">
    <property type="entry name" value="Glycosyl_Hydrlase18_Chitinase"/>
</dbReference>
<feature type="chain" id="PRO_5015141534" description="chitinase" evidence="8">
    <location>
        <begin position="28"/>
        <end position="156"/>
    </location>
</feature>
<keyword evidence="4" id="KW-0146">Chitin degradation</keyword>
<feature type="domain" description="GH18" evidence="9">
    <location>
        <begin position="28"/>
        <end position="156"/>
    </location>
</feature>
<evidence type="ECO:0000256" key="4">
    <source>
        <dbReference type="ARBA" id="ARBA00023024"/>
    </source>
</evidence>
<dbReference type="PROSITE" id="PS51910">
    <property type="entry name" value="GH18_2"/>
    <property type="match status" value="1"/>
</dbReference>
<evidence type="ECO:0000256" key="2">
    <source>
        <dbReference type="ARBA" id="ARBA00012729"/>
    </source>
</evidence>
<organism evidence="10 11">
    <name type="scientific">Parasponia andersonii</name>
    <name type="common">Sponia andersonii</name>
    <dbReference type="NCBI Taxonomy" id="3476"/>
    <lineage>
        <taxon>Eukaryota</taxon>
        <taxon>Viridiplantae</taxon>
        <taxon>Streptophyta</taxon>
        <taxon>Embryophyta</taxon>
        <taxon>Tracheophyta</taxon>
        <taxon>Spermatophyta</taxon>
        <taxon>Magnoliopsida</taxon>
        <taxon>eudicotyledons</taxon>
        <taxon>Gunneridae</taxon>
        <taxon>Pentapetalae</taxon>
        <taxon>rosids</taxon>
        <taxon>fabids</taxon>
        <taxon>Rosales</taxon>
        <taxon>Cannabaceae</taxon>
        <taxon>Parasponia</taxon>
    </lineage>
</organism>
<comment type="caution">
    <text evidence="10">The sequence shown here is derived from an EMBL/GenBank/DDBJ whole genome shotgun (WGS) entry which is preliminary data.</text>
</comment>
<keyword evidence="11" id="KW-1185">Reference proteome</keyword>
<feature type="signal peptide" evidence="8">
    <location>
        <begin position="1"/>
        <end position="27"/>
    </location>
</feature>
<evidence type="ECO:0000256" key="3">
    <source>
        <dbReference type="ARBA" id="ARBA00022801"/>
    </source>
</evidence>
<accession>A0A2P5CB38</accession>
<keyword evidence="6" id="KW-0326">Glycosidase</keyword>
<name>A0A2P5CB38_PARAD</name>
<evidence type="ECO:0000256" key="5">
    <source>
        <dbReference type="ARBA" id="ARBA00023277"/>
    </source>
</evidence>
<evidence type="ECO:0000256" key="6">
    <source>
        <dbReference type="ARBA" id="ARBA00023295"/>
    </source>
</evidence>
<evidence type="ECO:0000256" key="1">
    <source>
        <dbReference type="ARBA" id="ARBA00000822"/>
    </source>
</evidence>
<comment type="catalytic activity">
    <reaction evidence="1">
        <text>Random endo-hydrolysis of N-acetyl-beta-D-glucosaminide (1-&gt;4)-beta-linkages in chitin and chitodextrins.</text>
        <dbReference type="EC" id="3.2.1.14"/>
    </reaction>
</comment>
<keyword evidence="5" id="KW-0119">Carbohydrate metabolism</keyword>
<keyword evidence="3" id="KW-0378">Hydrolase</keyword>
<keyword evidence="7" id="KW-0624">Polysaccharide degradation</keyword>
<dbReference type="GO" id="GO:0000272">
    <property type="term" value="P:polysaccharide catabolic process"/>
    <property type="evidence" value="ECO:0007669"/>
    <property type="project" value="UniProtKB-KW"/>
</dbReference>
<evidence type="ECO:0000313" key="11">
    <source>
        <dbReference type="Proteomes" id="UP000237105"/>
    </source>
</evidence>
<proteinExistence type="predicted"/>
<evidence type="ECO:0000259" key="9">
    <source>
        <dbReference type="PROSITE" id="PS51910"/>
    </source>
</evidence>
<dbReference type="PANTHER" id="PTHR45708">
    <property type="entry name" value="ENDOCHITINASE"/>
    <property type="match status" value="1"/>
</dbReference>
<dbReference type="GO" id="GO:0006032">
    <property type="term" value="P:chitin catabolic process"/>
    <property type="evidence" value="ECO:0007669"/>
    <property type="project" value="UniProtKB-KW"/>
</dbReference>
<protein>
    <recommendedName>
        <fullName evidence="2">chitinase</fullName>
        <ecNumber evidence="2">3.2.1.14</ecNumber>
    </recommendedName>
</protein>
<dbReference type="Gene3D" id="3.20.20.80">
    <property type="entry name" value="Glycosidases"/>
    <property type="match status" value="1"/>
</dbReference>
<dbReference type="AlphaFoldDB" id="A0A2P5CB38"/>